<dbReference type="Proteomes" id="UP000294581">
    <property type="component" value="Unassembled WGS sequence"/>
</dbReference>
<reference evidence="11 12" key="1">
    <citation type="submission" date="2019-03" db="EMBL/GenBank/DDBJ databases">
        <title>Genomic Encyclopedia of Type Strains, Phase IV (KMG-IV): sequencing the most valuable type-strain genomes for metagenomic binning, comparative biology and taxonomic classification.</title>
        <authorList>
            <person name="Goeker M."/>
        </authorList>
    </citation>
    <scope>NUCLEOTIDE SEQUENCE [LARGE SCALE GENOMIC DNA]</scope>
    <source>
        <strain evidence="11 12">DSM 17974</strain>
    </source>
</reference>
<feature type="domain" description="Histidine kinase" evidence="10">
    <location>
        <begin position="311"/>
        <end position="398"/>
    </location>
</feature>
<evidence type="ECO:0000256" key="3">
    <source>
        <dbReference type="ARBA" id="ARBA00022553"/>
    </source>
</evidence>
<dbReference type="SMART" id="SM00387">
    <property type="entry name" value="HATPase_c"/>
    <property type="match status" value="1"/>
</dbReference>
<dbReference type="InterPro" id="IPR036890">
    <property type="entry name" value="HATPase_C_sf"/>
</dbReference>
<feature type="transmembrane region" description="Helical" evidence="9">
    <location>
        <begin position="130"/>
        <end position="162"/>
    </location>
</feature>
<gene>
    <name evidence="11" type="ORF">C7445_105226</name>
</gene>
<feature type="transmembrane region" description="Helical" evidence="9">
    <location>
        <begin position="80"/>
        <end position="98"/>
    </location>
</feature>
<dbReference type="Gene3D" id="1.20.5.1930">
    <property type="match status" value="1"/>
</dbReference>
<evidence type="ECO:0000256" key="4">
    <source>
        <dbReference type="ARBA" id="ARBA00022679"/>
    </source>
</evidence>
<keyword evidence="3" id="KW-0597">Phosphoprotein</keyword>
<organism evidence="11 12">
    <name type="scientific">Alicyclobacillus sacchari</name>
    <dbReference type="NCBI Taxonomy" id="392010"/>
    <lineage>
        <taxon>Bacteria</taxon>
        <taxon>Bacillati</taxon>
        <taxon>Bacillota</taxon>
        <taxon>Bacilli</taxon>
        <taxon>Bacillales</taxon>
        <taxon>Alicyclobacillaceae</taxon>
        <taxon>Alicyclobacillus</taxon>
    </lineage>
</organism>
<evidence type="ECO:0000256" key="2">
    <source>
        <dbReference type="ARBA" id="ARBA00012438"/>
    </source>
</evidence>
<dbReference type="RefSeq" id="WP_166669043.1">
    <property type="nucleotide sequence ID" value="NZ_BSUS01000001.1"/>
</dbReference>
<keyword evidence="9" id="KW-0812">Transmembrane</keyword>
<comment type="caution">
    <text evidence="11">The sequence shown here is derived from an EMBL/GenBank/DDBJ whole genome shotgun (WGS) entry which is preliminary data.</text>
</comment>
<name>A0A4R8LRN3_9BACL</name>
<dbReference type="Pfam" id="PF02518">
    <property type="entry name" value="HATPase_c"/>
    <property type="match status" value="1"/>
</dbReference>
<feature type="transmembrane region" description="Helical" evidence="9">
    <location>
        <begin position="53"/>
        <end position="73"/>
    </location>
</feature>
<dbReference type="PANTHER" id="PTHR24421">
    <property type="entry name" value="NITRATE/NITRITE SENSOR PROTEIN NARX-RELATED"/>
    <property type="match status" value="1"/>
</dbReference>
<dbReference type="GO" id="GO:0000155">
    <property type="term" value="F:phosphorelay sensor kinase activity"/>
    <property type="evidence" value="ECO:0007669"/>
    <property type="project" value="InterPro"/>
</dbReference>
<evidence type="ECO:0000313" key="12">
    <source>
        <dbReference type="Proteomes" id="UP000294581"/>
    </source>
</evidence>
<keyword evidence="8" id="KW-0902">Two-component regulatory system</keyword>
<proteinExistence type="predicted"/>
<evidence type="ECO:0000256" key="9">
    <source>
        <dbReference type="SAM" id="Phobius"/>
    </source>
</evidence>
<keyword evidence="6 11" id="KW-0418">Kinase</keyword>
<dbReference type="InterPro" id="IPR005467">
    <property type="entry name" value="His_kinase_dom"/>
</dbReference>
<sequence>MKPRFGFSRVREIMVAEKSRRWGGRDIGFWIRRLVGAIVMLIVYLPLAHGSLVLRILYDVLIFGQCAMILGLADRRRRRWAPWVTGVALALAAALVVFGDQPLHHATDALWPLLGWLASMMDVIDPLLTVLYALVSLIVVLTSGMSPISAAVEGFGLVVLFFGVRAGALRRREHEHLVNAYAVLARETETAVRQAEVIERLRVVRDMHDGTGYRLTSLIAQLEAMRTAACGDRFEDAAKLCDEALAAARQALSELRSTVSAIDASMAGEDTVDAGLLRTLVARFERSFQIACTLDIPSAIDELPPSITATLYRALQELLTNAAQHAQARRIDVRLSHDSGIVTLEVTDDGVLTDVSSLQEGFGIRSIRERCLSLGGSLTLAVAGDHGMHATVVLPMAAQ</sequence>
<keyword evidence="5" id="KW-0547">Nucleotide-binding</keyword>
<dbReference type="CDD" id="cd16917">
    <property type="entry name" value="HATPase_UhpB-NarQ-NarX-like"/>
    <property type="match status" value="1"/>
</dbReference>
<comment type="catalytic activity">
    <reaction evidence="1">
        <text>ATP + protein L-histidine = ADP + protein N-phospho-L-histidine.</text>
        <dbReference type="EC" id="2.7.13.3"/>
    </reaction>
</comment>
<evidence type="ECO:0000256" key="7">
    <source>
        <dbReference type="ARBA" id="ARBA00022840"/>
    </source>
</evidence>
<dbReference type="InterPro" id="IPR011712">
    <property type="entry name" value="Sig_transdc_His_kin_sub3_dim/P"/>
</dbReference>
<dbReference type="GO" id="GO:0005524">
    <property type="term" value="F:ATP binding"/>
    <property type="evidence" value="ECO:0007669"/>
    <property type="project" value="UniProtKB-KW"/>
</dbReference>
<dbReference type="PANTHER" id="PTHR24421:SF10">
    <property type="entry name" value="NITRATE_NITRITE SENSOR PROTEIN NARQ"/>
    <property type="match status" value="1"/>
</dbReference>
<evidence type="ECO:0000256" key="1">
    <source>
        <dbReference type="ARBA" id="ARBA00000085"/>
    </source>
</evidence>
<keyword evidence="12" id="KW-1185">Reference proteome</keyword>
<dbReference type="SUPFAM" id="SSF55874">
    <property type="entry name" value="ATPase domain of HSP90 chaperone/DNA topoisomerase II/histidine kinase"/>
    <property type="match status" value="1"/>
</dbReference>
<dbReference type="EMBL" id="SORF01000005">
    <property type="protein sequence ID" value="TDY48044.1"/>
    <property type="molecule type" value="Genomic_DNA"/>
</dbReference>
<keyword evidence="9" id="KW-0472">Membrane</keyword>
<keyword evidence="7" id="KW-0067">ATP-binding</keyword>
<dbReference type="GO" id="GO:0016020">
    <property type="term" value="C:membrane"/>
    <property type="evidence" value="ECO:0007669"/>
    <property type="project" value="InterPro"/>
</dbReference>
<dbReference type="Pfam" id="PF07730">
    <property type="entry name" value="HisKA_3"/>
    <property type="match status" value="1"/>
</dbReference>
<evidence type="ECO:0000313" key="11">
    <source>
        <dbReference type="EMBL" id="TDY48044.1"/>
    </source>
</evidence>
<keyword evidence="4" id="KW-0808">Transferase</keyword>
<dbReference type="EC" id="2.7.13.3" evidence="2"/>
<dbReference type="InterPro" id="IPR003594">
    <property type="entry name" value="HATPase_dom"/>
</dbReference>
<accession>A0A4R8LRN3</accession>
<evidence type="ECO:0000256" key="5">
    <source>
        <dbReference type="ARBA" id="ARBA00022741"/>
    </source>
</evidence>
<evidence type="ECO:0000256" key="8">
    <source>
        <dbReference type="ARBA" id="ARBA00023012"/>
    </source>
</evidence>
<dbReference type="Gene3D" id="3.30.565.10">
    <property type="entry name" value="Histidine kinase-like ATPase, C-terminal domain"/>
    <property type="match status" value="1"/>
</dbReference>
<protein>
    <recommendedName>
        <fullName evidence="2">histidine kinase</fullName>
        <ecNumber evidence="2">2.7.13.3</ecNumber>
    </recommendedName>
</protein>
<feature type="transmembrane region" description="Helical" evidence="9">
    <location>
        <begin position="30"/>
        <end position="47"/>
    </location>
</feature>
<dbReference type="PROSITE" id="PS50109">
    <property type="entry name" value="HIS_KIN"/>
    <property type="match status" value="1"/>
</dbReference>
<evidence type="ECO:0000259" key="10">
    <source>
        <dbReference type="PROSITE" id="PS50109"/>
    </source>
</evidence>
<dbReference type="InterPro" id="IPR050482">
    <property type="entry name" value="Sensor_HK_TwoCompSys"/>
</dbReference>
<evidence type="ECO:0000256" key="6">
    <source>
        <dbReference type="ARBA" id="ARBA00022777"/>
    </source>
</evidence>
<dbReference type="AlphaFoldDB" id="A0A4R8LRN3"/>
<keyword evidence="9" id="KW-1133">Transmembrane helix</keyword>
<dbReference type="GO" id="GO:0046983">
    <property type="term" value="F:protein dimerization activity"/>
    <property type="evidence" value="ECO:0007669"/>
    <property type="project" value="InterPro"/>
</dbReference>